<comment type="caution">
    <text evidence="1">The sequence shown here is derived from an EMBL/GenBank/DDBJ whole genome shotgun (WGS) entry which is preliminary data.</text>
</comment>
<accession>A0A3M7T1P2</accession>
<gene>
    <name evidence="1" type="ORF">BpHYR1_031282</name>
</gene>
<dbReference type="Proteomes" id="UP000276133">
    <property type="component" value="Unassembled WGS sequence"/>
</dbReference>
<reference evidence="1 2" key="1">
    <citation type="journal article" date="2018" name="Sci. Rep.">
        <title>Genomic signatures of local adaptation to the degree of environmental predictability in rotifers.</title>
        <authorList>
            <person name="Franch-Gras L."/>
            <person name="Hahn C."/>
            <person name="Garcia-Roger E.M."/>
            <person name="Carmona M.J."/>
            <person name="Serra M."/>
            <person name="Gomez A."/>
        </authorList>
    </citation>
    <scope>NUCLEOTIDE SEQUENCE [LARGE SCALE GENOMIC DNA]</scope>
    <source>
        <strain evidence="1">HYR1</strain>
    </source>
</reference>
<protein>
    <submittedName>
        <fullName evidence="1">Uncharacterized protein</fullName>
    </submittedName>
</protein>
<proteinExistence type="predicted"/>
<name>A0A3M7T1P2_BRAPC</name>
<dbReference type="EMBL" id="REGN01000441">
    <property type="protein sequence ID" value="RNA41865.1"/>
    <property type="molecule type" value="Genomic_DNA"/>
</dbReference>
<evidence type="ECO:0000313" key="2">
    <source>
        <dbReference type="Proteomes" id="UP000276133"/>
    </source>
</evidence>
<evidence type="ECO:0000313" key="1">
    <source>
        <dbReference type="EMBL" id="RNA41865.1"/>
    </source>
</evidence>
<sequence>MENILRGLSNDLAAMIRVRKPTDLQEGLRFAEKCEVDKGTKKKEQLFFNEIKSEEPDSEGENNHQKALAHVGRDKMFHHLKDKFPWQGIQPVKNGMLQPNQVSYPFVEYEAEKVARKILFCDNYATWMPKQIANIRKLTGKPRDAVLPCDLMFCKARNAETDDTEEQQRERRINYFKEQYDKIHKPVYLLLVTVTWR</sequence>
<dbReference type="AlphaFoldDB" id="A0A3M7T1P2"/>
<keyword evidence="2" id="KW-1185">Reference proteome</keyword>
<organism evidence="1 2">
    <name type="scientific">Brachionus plicatilis</name>
    <name type="common">Marine rotifer</name>
    <name type="synonym">Brachionus muelleri</name>
    <dbReference type="NCBI Taxonomy" id="10195"/>
    <lineage>
        <taxon>Eukaryota</taxon>
        <taxon>Metazoa</taxon>
        <taxon>Spiralia</taxon>
        <taxon>Gnathifera</taxon>
        <taxon>Rotifera</taxon>
        <taxon>Eurotatoria</taxon>
        <taxon>Monogononta</taxon>
        <taxon>Pseudotrocha</taxon>
        <taxon>Ploima</taxon>
        <taxon>Brachionidae</taxon>
        <taxon>Brachionus</taxon>
    </lineage>
</organism>